<dbReference type="AlphaFoldDB" id="A0A8S1UH80"/>
<name>A0A8S1UH80_9CILI</name>
<dbReference type="Proteomes" id="UP000689195">
    <property type="component" value="Unassembled WGS sequence"/>
</dbReference>
<organism evidence="1 2">
    <name type="scientific">Paramecium pentaurelia</name>
    <dbReference type="NCBI Taxonomy" id="43138"/>
    <lineage>
        <taxon>Eukaryota</taxon>
        <taxon>Sar</taxon>
        <taxon>Alveolata</taxon>
        <taxon>Ciliophora</taxon>
        <taxon>Intramacronucleata</taxon>
        <taxon>Oligohymenophorea</taxon>
        <taxon>Peniculida</taxon>
        <taxon>Parameciidae</taxon>
        <taxon>Paramecium</taxon>
    </lineage>
</organism>
<accession>A0A8S1UH80</accession>
<protein>
    <submittedName>
        <fullName evidence="1">Uncharacterized protein</fullName>
    </submittedName>
</protein>
<gene>
    <name evidence="1" type="ORF">PPENT_87.1.T0410075</name>
</gene>
<dbReference type="EMBL" id="CAJJDO010000041">
    <property type="protein sequence ID" value="CAD8164521.1"/>
    <property type="molecule type" value="Genomic_DNA"/>
</dbReference>
<evidence type="ECO:0000313" key="2">
    <source>
        <dbReference type="Proteomes" id="UP000689195"/>
    </source>
</evidence>
<comment type="caution">
    <text evidence="1">The sequence shown here is derived from an EMBL/GenBank/DDBJ whole genome shotgun (WGS) entry which is preliminary data.</text>
</comment>
<keyword evidence="2" id="KW-1185">Reference proteome</keyword>
<proteinExistence type="predicted"/>
<evidence type="ECO:0000313" key="1">
    <source>
        <dbReference type="EMBL" id="CAD8164521.1"/>
    </source>
</evidence>
<reference evidence="1" key="1">
    <citation type="submission" date="2021-01" db="EMBL/GenBank/DDBJ databases">
        <authorList>
            <consortium name="Genoscope - CEA"/>
            <person name="William W."/>
        </authorList>
    </citation>
    <scope>NUCLEOTIDE SEQUENCE</scope>
</reference>
<sequence length="106" mass="12283">MMGVYIINVRKEKFKNASKTNNIDDLGKQSLYACITNRRGCVTQKKLSNIYTGIYYDYSDSDGECTLGLSIQKVRVCNDAQRKRLQMQFGQPIDLNNFQFYQSVIY</sequence>